<evidence type="ECO:0000256" key="1">
    <source>
        <dbReference type="SAM" id="MobiDB-lite"/>
    </source>
</evidence>
<name>A0AAE0PX23_9TELE</name>
<reference evidence="2" key="1">
    <citation type="submission" date="2023-06" db="EMBL/GenBank/DDBJ databases">
        <title>Male Hemibagrus guttatus genome.</title>
        <authorList>
            <person name="Bian C."/>
        </authorList>
    </citation>
    <scope>NUCLEOTIDE SEQUENCE</scope>
    <source>
        <strain evidence="2">Male_cb2023</strain>
        <tissue evidence="2">Muscle</tissue>
    </source>
</reference>
<proteinExistence type="predicted"/>
<gene>
    <name evidence="2" type="ORF">QTP70_029057</name>
</gene>
<evidence type="ECO:0000313" key="2">
    <source>
        <dbReference type="EMBL" id="KAK3509335.1"/>
    </source>
</evidence>
<protein>
    <submittedName>
        <fullName evidence="2">Uncharacterized protein</fullName>
    </submittedName>
</protein>
<organism evidence="2 3">
    <name type="scientific">Hemibagrus guttatus</name>
    <dbReference type="NCBI Taxonomy" id="175788"/>
    <lineage>
        <taxon>Eukaryota</taxon>
        <taxon>Metazoa</taxon>
        <taxon>Chordata</taxon>
        <taxon>Craniata</taxon>
        <taxon>Vertebrata</taxon>
        <taxon>Euteleostomi</taxon>
        <taxon>Actinopterygii</taxon>
        <taxon>Neopterygii</taxon>
        <taxon>Teleostei</taxon>
        <taxon>Ostariophysi</taxon>
        <taxon>Siluriformes</taxon>
        <taxon>Bagridae</taxon>
        <taxon>Hemibagrus</taxon>
    </lineage>
</organism>
<comment type="caution">
    <text evidence="2">The sequence shown here is derived from an EMBL/GenBank/DDBJ whole genome shotgun (WGS) entry which is preliminary data.</text>
</comment>
<sequence length="112" mass="12811">MTTRDAKCFTDGQQMSSTSRFLRRIQPDKLYLQLHTFIFRQVHSTQLEVSGWRSPVCVKVVRCLISSDKNRMLRDETRGAGFVQMEAGEPKPRTSGPHVEESRAGRHTWCAG</sequence>
<accession>A0AAE0PX23</accession>
<dbReference type="Proteomes" id="UP001274896">
    <property type="component" value="Unassembled WGS sequence"/>
</dbReference>
<dbReference type="EMBL" id="JAUCMX010000027">
    <property type="protein sequence ID" value="KAK3509335.1"/>
    <property type="molecule type" value="Genomic_DNA"/>
</dbReference>
<feature type="compositionally biased region" description="Basic and acidic residues" evidence="1">
    <location>
        <begin position="88"/>
        <end position="104"/>
    </location>
</feature>
<feature type="region of interest" description="Disordered" evidence="1">
    <location>
        <begin position="79"/>
        <end position="112"/>
    </location>
</feature>
<keyword evidence="3" id="KW-1185">Reference proteome</keyword>
<dbReference type="AlphaFoldDB" id="A0AAE0PX23"/>
<evidence type="ECO:0000313" key="3">
    <source>
        <dbReference type="Proteomes" id="UP001274896"/>
    </source>
</evidence>